<evidence type="ECO:0000313" key="2">
    <source>
        <dbReference type="EMBL" id="MQM13835.1"/>
    </source>
</evidence>
<organism evidence="2 3">
    <name type="scientific">Colocasia esculenta</name>
    <name type="common">Wild taro</name>
    <name type="synonym">Arum esculentum</name>
    <dbReference type="NCBI Taxonomy" id="4460"/>
    <lineage>
        <taxon>Eukaryota</taxon>
        <taxon>Viridiplantae</taxon>
        <taxon>Streptophyta</taxon>
        <taxon>Embryophyta</taxon>
        <taxon>Tracheophyta</taxon>
        <taxon>Spermatophyta</taxon>
        <taxon>Magnoliopsida</taxon>
        <taxon>Liliopsida</taxon>
        <taxon>Araceae</taxon>
        <taxon>Aroideae</taxon>
        <taxon>Colocasieae</taxon>
        <taxon>Colocasia</taxon>
    </lineage>
</organism>
<dbReference type="EMBL" id="NMUH01005850">
    <property type="protein sequence ID" value="MQM13835.1"/>
    <property type="molecule type" value="Genomic_DNA"/>
</dbReference>
<dbReference type="Proteomes" id="UP000652761">
    <property type="component" value="Unassembled WGS sequence"/>
</dbReference>
<feature type="compositionally biased region" description="Low complexity" evidence="1">
    <location>
        <begin position="29"/>
        <end position="41"/>
    </location>
</feature>
<protein>
    <submittedName>
        <fullName evidence="2">Uncharacterized protein</fullName>
    </submittedName>
</protein>
<sequence>MQNPEIATGSRRVGSRTRQGDVKNATGLSDQAARSQRSASPRSDRDGVGGRDKTSERGLSGRRVHRVCA</sequence>
<feature type="compositionally biased region" description="Basic residues" evidence="1">
    <location>
        <begin position="60"/>
        <end position="69"/>
    </location>
</feature>
<dbReference type="AlphaFoldDB" id="A0A843X5Y7"/>
<accession>A0A843X5Y7</accession>
<evidence type="ECO:0000256" key="1">
    <source>
        <dbReference type="SAM" id="MobiDB-lite"/>
    </source>
</evidence>
<proteinExistence type="predicted"/>
<evidence type="ECO:0000313" key="3">
    <source>
        <dbReference type="Proteomes" id="UP000652761"/>
    </source>
</evidence>
<keyword evidence="3" id="KW-1185">Reference proteome</keyword>
<gene>
    <name evidence="2" type="ORF">Taro_046763</name>
</gene>
<comment type="caution">
    <text evidence="2">The sequence shown here is derived from an EMBL/GenBank/DDBJ whole genome shotgun (WGS) entry which is preliminary data.</text>
</comment>
<name>A0A843X5Y7_COLES</name>
<reference evidence="2" key="1">
    <citation type="submission" date="2017-07" db="EMBL/GenBank/DDBJ databases">
        <title>Taro Niue Genome Assembly and Annotation.</title>
        <authorList>
            <person name="Atibalentja N."/>
            <person name="Keating K."/>
            <person name="Fields C.J."/>
        </authorList>
    </citation>
    <scope>NUCLEOTIDE SEQUENCE</scope>
    <source>
        <strain evidence="2">Niue_2</strain>
        <tissue evidence="2">Leaf</tissue>
    </source>
</reference>
<feature type="region of interest" description="Disordered" evidence="1">
    <location>
        <begin position="1"/>
        <end position="69"/>
    </location>
</feature>
<feature type="compositionally biased region" description="Basic and acidic residues" evidence="1">
    <location>
        <begin position="42"/>
        <end position="56"/>
    </location>
</feature>